<keyword evidence="8" id="KW-0131">Cell cycle</keyword>
<evidence type="ECO:0000256" key="5">
    <source>
        <dbReference type="ARBA" id="ARBA00022776"/>
    </source>
</evidence>
<keyword evidence="4" id="KW-0132">Cell division</keyword>
<dbReference type="Pfam" id="PF05859">
    <property type="entry name" value="Mis12"/>
    <property type="match status" value="1"/>
</dbReference>
<evidence type="ECO:0000256" key="4">
    <source>
        <dbReference type="ARBA" id="ARBA00022618"/>
    </source>
</evidence>
<keyword evidence="5" id="KW-0498">Mitosis</keyword>
<comment type="caution">
    <text evidence="10">The sequence shown here is derived from an EMBL/GenBank/DDBJ whole genome shotgun (WGS) entry which is preliminary data.</text>
</comment>
<evidence type="ECO:0000256" key="1">
    <source>
        <dbReference type="ARBA" id="ARBA00004629"/>
    </source>
</evidence>
<evidence type="ECO:0000313" key="11">
    <source>
        <dbReference type="Proteomes" id="UP000789901"/>
    </source>
</evidence>
<comment type="similarity">
    <text evidence="2">Belongs to the mis12 family.</text>
</comment>
<protein>
    <submittedName>
        <fullName evidence="10">1769_t:CDS:1</fullName>
    </submittedName>
</protein>
<reference evidence="10 11" key="1">
    <citation type="submission" date="2021-06" db="EMBL/GenBank/DDBJ databases">
        <authorList>
            <person name="Kallberg Y."/>
            <person name="Tangrot J."/>
            <person name="Rosling A."/>
        </authorList>
    </citation>
    <scope>NUCLEOTIDE SEQUENCE [LARGE SCALE GENOMIC DNA]</scope>
    <source>
        <strain evidence="10 11">120-4 pot B 10/14</strain>
    </source>
</reference>
<evidence type="ECO:0000256" key="6">
    <source>
        <dbReference type="ARBA" id="ARBA00022838"/>
    </source>
</evidence>
<dbReference type="Proteomes" id="UP000789901">
    <property type="component" value="Unassembled WGS sequence"/>
</dbReference>
<dbReference type="PANTHER" id="PTHR14527:SF2">
    <property type="entry name" value="PROTEIN MIS12 HOMOLOG"/>
    <property type="match status" value="1"/>
</dbReference>
<dbReference type="PANTHER" id="PTHR14527">
    <property type="entry name" value="PROTEIN MIS12 HOMOLOG"/>
    <property type="match status" value="1"/>
</dbReference>
<sequence length="248" mass="28727">ITVYDIFLTMAQNTLETLVEHFGFAPISAIDDVINSVNELLYTAIMGLEQFVLSELKSSEELLHKVGPLGVVFPLEVETLLESLVDRHFDMFEIYALRNIFAIPDKLEIVLPHREGMDLTSDQTKEEYVDQELDAMRKKVLAVKAMNYKLKEEISRTDKCVKKLERWKERLSFLLTTAKHYNVSPVIDTVRLVTDQLLAIKRTTTNLQSQVDDEKLKQFAIISDERESFVSTMVLRQTEQMKMQQHEQ</sequence>
<evidence type="ECO:0000256" key="7">
    <source>
        <dbReference type="ARBA" id="ARBA00023054"/>
    </source>
</evidence>
<accession>A0ABN7WZA2</accession>
<feature type="non-terminal residue" evidence="10">
    <location>
        <position position="1"/>
    </location>
</feature>
<keyword evidence="7" id="KW-0175">Coiled coil</keyword>
<keyword evidence="3" id="KW-0158">Chromosome</keyword>
<comment type="subcellular location">
    <subcellularLocation>
        <location evidence="1">Chromosome</location>
        <location evidence="1">Centromere</location>
        <location evidence="1">Kinetochore</location>
    </subcellularLocation>
</comment>
<evidence type="ECO:0000313" key="10">
    <source>
        <dbReference type="EMBL" id="CAG8844335.1"/>
    </source>
</evidence>
<organism evidence="10 11">
    <name type="scientific">Gigaspora margarita</name>
    <dbReference type="NCBI Taxonomy" id="4874"/>
    <lineage>
        <taxon>Eukaryota</taxon>
        <taxon>Fungi</taxon>
        <taxon>Fungi incertae sedis</taxon>
        <taxon>Mucoromycota</taxon>
        <taxon>Glomeromycotina</taxon>
        <taxon>Glomeromycetes</taxon>
        <taxon>Diversisporales</taxon>
        <taxon>Gigasporaceae</taxon>
        <taxon>Gigaspora</taxon>
    </lineage>
</organism>
<evidence type="ECO:0000256" key="9">
    <source>
        <dbReference type="ARBA" id="ARBA00023328"/>
    </source>
</evidence>
<evidence type="ECO:0000256" key="3">
    <source>
        <dbReference type="ARBA" id="ARBA00022454"/>
    </source>
</evidence>
<dbReference type="EMBL" id="CAJVQB010075525">
    <property type="protein sequence ID" value="CAG8844335.1"/>
    <property type="molecule type" value="Genomic_DNA"/>
</dbReference>
<proteinExistence type="inferred from homology"/>
<evidence type="ECO:0000256" key="2">
    <source>
        <dbReference type="ARBA" id="ARBA00008643"/>
    </source>
</evidence>
<keyword evidence="6" id="KW-0995">Kinetochore</keyword>
<dbReference type="InterPro" id="IPR008685">
    <property type="entry name" value="Centromere_Mis12"/>
</dbReference>
<evidence type="ECO:0000256" key="8">
    <source>
        <dbReference type="ARBA" id="ARBA00023306"/>
    </source>
</evidence>
<gene>
    <name evidence="10" type="ORF">GMARGA_LOCUS37043</name>
</gene>
<keyword evidence="11" id="KW-1185">Reference proteome</keyword>
<keyword evidence="9" id="KW-0137">Centromere</keyword>
<name>A0ABN7WZA2_GIGMA</name>